<organism evidence="5 6">
    <name type="scientific">Candidatus Parvarchaeum acidiphilum ARMAN-4</name>
    <dbReference type="NCBI Taxonomy" id="662760"/>
    <lineage>
        <taxon>Archaea</taxon>
        <taxon>Candidatus Parvarchaeota</taxon>
        <taxon>Candidatus Parvarchaeum</taxon>
    </lineage>
</organism>
<keyword evidence="3" id="KW-0687">Ribonucleoprotein</keyword>
<accession>D2EGR9</accession>
<sequence>MSKSTAPSLKKKGGGFKGKRRDKRRSESKNLSVPLQVGERKIKTVRTVGGNIKITPLKTDQGNLFDPKNKKTSKVKIVRVLENKANRSYARRNIITKGALIETDQGKAVVTNRPGQDGQVTLKKVD</sequence>
<dbReference type="GO" id="GO:0006412">
    <property type="term" value="P:translation"/>
    <property type="evidence" value="ECO:0007669"/>
    <property type="project" value="InterPro"/>
</dbReference>
<keyword evidence="2 5" id="KW-0689">Ribosomal protein</keyword>
<dbReference type="CDD" id="cd11382">
    <property type="entry name" value="Ribosomal_S8e"/>
    <property type="match status" value="1"/>
</dbReference>
<dbReference type="EMBL" id="GG730078">
    <property type="protein sequence ID" value="EEZ92447.1"/>
    <property type="molecule type" value="Genomic_DNA"/>
</dbReference>
<evidence type="ECO:0000256" key="3">
    <source>
        <dbReference type="ARBA" id="ARBA00023274"/>
    </source>
</evidence>
<evidence type="ECO:0000256" key="2">
    <source>
        <dbReference type="ARBA" id="ARBA00022980"/>
    </source>
</evidence>
<dbReference type="InterPro" id="IPR001047">
    <property type="entry name" value="Ribosomal_eS8"/>
</dbReference>
<dbReference type="NCBIfam" id="TIGR00307">
    <property type="entry name" value="eS8"/>
    <property type="match status" value="1"/>
</dbReference>
<proteinExistence type="inferred from homology"/>
<comment type="similarity">
    <text evidence="1">Belongs to the eukaryotic ribosomal protein eS8 family.</text>
</comment>
<dbReference type="GO" id="GO:0005840">
    <property type="term" value="C:ribosome"/>
    <property type="evidence" value="ECO:0007669"/>
    <property type="project" value="UniProtKB-KW"/>
</dbReference>
<dbReference type="Pfam" id="PF01201">
    <property type="entry name" value="Ribosomal_S8e"/>
    <property type="match status" value="1"/>
</dbReference>
<evidence type="ECO:0000256" key="1">
    <source>
        <dbReference type="ARBA" id="ARBA00005257"/>
    </source>
</evidence>
<evidence type="ECO:0000313" key="6">
    <source>
        <dbReference type="Proteomes" id="UP000009375"/>
    </source>
</evidence>
<name>D2EGR9_PARA4</name>
<dbReference type="Gene3D" id="2.40.10.310">
    <property type="match status" value="1"/>
</dbReference>
<gene>
    <name evidence="5" type="ORF">BJBARM4_0971</name>
</gene>
<evidence type="ECO:0000313" key="5">
    <source>
        <dbReference type="EMBL" id="EEZ92447.1"/>
    </source>
</evidence>
<evidence type="ECO:0000256" key="4">
    <source>
        <dbReference type="SAM" id="MobiDB-lite"/>
    </source>
</evidence>
<dbReference type="AlphaFoldDB" id="D2EGR9"/>
<feature type="region of interest" description="Disordered" evidence="4">
    <location>
        <begin position="1"/>
        <end position="35"/>
    </location>
</feature>
<dbReference type="Proteomes" id="UP000009375">
    <property type="component" value="Unassembled WGS sequence"/>
</dbReference>
<dbReference type="GO" id="GO:0003735">
    <property type="term" value="F:structural constituent of ribosome"/>
    <property type="evidence" value="ECO:0007669"/>
    <property type="project" value="InterPro"/>
</dbReference>
<feature type="compositionally biased region" description="Basic residues" evidence="4">
    <location>
        <begin position="9"/>
        <end position="23"/>
    </location>
</feature>
<dbReference type="PANTHER" id="PTHR10394">
    <property type="entry name" value="40S RIBOSOMAL PROTEIN S8"/>
    <property type="match status" value="1"/>
</dbReference>
<dbReference type="InterPro" id="IPR022309">
    <property type="entry name" value="Ribosomal_Se8/biogenesis_NSA2"/>
</dbReference>
<dbReference type="GO" id="GO:1990904">
    <property type="term" value="C:ribonucleoprotein complex"/>
    <property type="evidence" value="ECO:0007669"/>
    <property type="project" value="UniProtKB-KW"/>
</dbReference>
<reference evidence="5 6" key="1">
    <citation type="journal article" date="2010" name="Proc. Natl. Acad. Sci. U.S.A.">
        <title>Enigmatic, ultrasmall, uncultivated Archaea.</title>
        <authorList>
            <person name="Baker B.J."/>
            <person name="Comolli L.R."/>
            <person name="Dick G.J."/>
            <person name="Hauser L.J."/>
            <person name="Hyatt D."/>
            <person name="Dill B.D."/>
            <person name="Land M.L."/>
            <person name="Verberkmoes N.C."/>
            <person name="Hettich R.L."/>
            <person name="Banfield J.F."/>
        </authorList>
    </citation>
    <scope>NUCLEOTIDE SEQUENCE [LARGE SCALE GENOMIC DNA]</scope>
</reference>
<protein>
    <submittedName>
        <fullName evidence="5">Ribosomal protein S8E</fullName>
    </submittedName>
</protein>